<name>A0A922ITQ1_SCHHA</name>
<dbReference type="Pfam" id="PF00046">
    <property type="entry name" value="Homeodomain"/>
    <property type="match status" value="1"/>
</dbReference>
<dbReference type="KEGG" id="shx:MS3_00005005"/>
<dbReference type="GO" id="GO:0000981">
    <property type="term" value="F:DNA-binding transcription factor activity, RNA polymerase II-specific"/>
    <property type="evidence" value="ECO:0007669"/>
    <property type="project" value="InterPro"/>
</dbReference>
<dbReference type="PANTHER" id="PTHR24333">
    <property type="entry name" value="HOMEO BOX HB9 LIKE A-RELATED"/>
    <property type="match status" value="1"/>
</dbReference>
<feature type="compositionally biased region" description="Basic and acidic residues" evidence="8">
    <location>
        <begin position="305"/>
        <end position="319"/>
    </location>
</feature>
<keyword evidence="3 5" id="KW-0371">Homeobox</keyword>
<dbReference type="InterPro" id="IPR009057">
    <property type="entry name" value="Homeodomain-like_sf"/>
</dbReference>
<feature type="DNA-binding region" description="Homeobox" evidence="5">
    <location>
        <begin position="494"/>
        <end position="553"/>
    </location>
</feature>
<dbReference type="AlphaFoldDB" id="A0A922ITQ1"/>
<dbReference type="GeneID" id="24595408"/>
<accession>A0A922ITQ1</accession>
<organism evidence="10 11">
    <name type="scientific">Schistosoma haematobium</name>
    <name type="common">Blood fluke</name>
    <dbReference type="NCBI Taxonomy" id="6185"/>
    <lineage>
        <taxon>Eukaryota</taxon>
        <taxon>Metazoa</taxon>
        <taxon>Spiralia</taxon>
        <taxon>Lophotrochozoa</taxon>
        <taxon>Platyhelminthes</taxon>
        <taxon>Trematoda</taxon>
        <taxon>Digenea</taxon>
        <taxon>Strigeidida</taxon>
        <taxon>Schistosomatoidea</taxon>
        <taxon>Schistosomatidae</taxon>
        <taxon>Schistosoma</taxon>
    </lineage>
</organism>
<proteinExistence type="predicted"/>
<dbReference type="Gene3D" id="1.10.10.60">
    <property type="entry name" value="Homeodomain-like"/>
    <property type="match status" value="1"/>
</dbReference>
<feature type="region of interest" description="Disordered" evidence="8">
    <location>
        <begin position="23"/>
        <end position="53"/>
    </location>
</feature>
<evidence type="ECO:0000256" key="3">
    <source>
        <dbReference type="ARBA" id="ARBA00023155"/>
    </source>
</evidence>
<dbReference type="SUPFAM" id="SSF46689">
    <property type="entry name" value="Homeodomain-like"/>
    <property type="match status" value="1"/>
</dbReference>
<reference evidence="10" key="1">
    <citation type="journal article" date="2012" name="Nat. Genet.">
        <title>Whole-genome sequence of Schistosoma haematobium.</title>
        <authorList>
            <person name="Young N.D."/>
            <person name="Jex A.R."/>
            <person name="Li B."/>
            <person name="Liu S."/>
            <person name="Yang L."/>
            <person name="Xiong Z."/>
            <person name="Li Y."/>
            <person name="Cantacessi C."/>
            <person name="Hall R.S."/>
            <person name="Xu X."/>
            <person name="Chen F."/>
            <person name="Wu X."/>
            <person name="Zerlotini A."/>
            <person name="Oliveira G."/>
            <person name="Hofmann A."/>
            <person name="Zhang G."/>
            <person name="Fang X."/>
            <person name="Kang Y."/>
            <person name="Campbell B.E."/>
            <person name="Loukas A."/>
            <person name="Ranganathan S."/>
            <person name="Rollinson D."/>
            <person name="Rinaldi G."/>
            <person name="Brindley P.J."/>
            <person name="Yang H."/>
            <person name="Wang J."/>
            <person name="Wang J."/>
            <person name="Gasser R.B."/>
        </authorList>
    </citation>
    <scope>NUCLEOTIDE SEQUENCE</scope>
</reference>
<dbReference type="InterPro" id="IPR050848">
    <property type="entry name" value="Homeobox_TF"/>
</dbReference>
<evidence type="ECO:0000313" key="10">
    <source>
        <dbReference type="EMBL" id="KAH9587168.1"/>
    </source>
</evidence>
<protein>
    <submittedName>
        <fullName evidence="10">Homeobox protein SMOX-5</fullName>
    </submittedName>
</protein>
<dbReference type="CDD" id="cd00086">
    <property type="entry name" value="homeodomain"/>
    <property type="match status" value="1"/>
</dbReference>
<feature type="region of interest" description="Disordered" evidence="8">
    <location>
        <begin position="405"/>
        <end position="434"/>
    </location>
</feature>
<keyword evidence="2 5" id="KW-0238">DNA-binding</keyword>
<dbReference type="SMART" id="SM00389">
    <property type="entry name" value="HOX"/>
    <property type="match status" value="1"/>
</dbReference>
<comment type="caution">
    <text evidence="10">The sequence shown here is derived from an EMBL/GenBank/DDBJ whole genome shotgun (WGS) entry which is preliminary data.</text>
</comment>
<dbReference type="InterPro" id="IPR001356">
    <property type="entry name" value="HD"/>
</dbReference>
<dbReference type="CTD" id="24595408"/>
<dbReference type="GO" id="GO:0003677">
    <property type="term" value="F:DNA binding"/>
    <property type="evidence" value="ECO:0007669"/>
    <property type="project" value="UniProtKB-UniRule"/>
</dbReference>
<comment type="subcellular location">
    <subcellularLocation>
        <location evidence="1 5 6">Nucleus</location>
    </subcellularLocation>
</comment>
<feature type="domain" description="Homeobox" evidence="9">
    <location>
        <begin position="492"/>
        <end position="552"/>
    </location>
</feature>
<evidence type="ECO:0000256" key="7">
    <source>
        <dbReference type="SAM" id="Coils"/>
    </source>
</evidence>
<evidence type="ECO:0000256" key="4">
    <source>
        <dbReference type="ARBA" id="ARBA00023242"/>
    </source>
</evidence>
<dbReference type="GO" id="GO:0005634">
    <property type="term" value="C:nucleus"/>
    <property type="evidence" value="ECO:0007669"/>
    <property type="project" value="UniProtKB-SubCell"/>
</dbReference>
<keyword evidence="7" id="KW-0175">Coiled coil</keyword>
<dbReference type="InterPro" id="IPR017970">
    <property type="entry name" value="Homeobox_CS"/>
</dbReference>
<keyword evidence="4 5" id="KW-0539">Nucleus</keyword>
<sequence length="741" mass="86635">MQTANYLTNISCNLSEIDSNLSTTSSSSLSSSSSSTTTTTTDKLNSSSSSSYSSSSFLITDILASNNCINEIIHLTNDNQSTDEMISVQRQNRQQYDNENVKQFQYDNDISMKLFTDYHDNNNNNNNNDLHANTDNIHIWQILFESLLTNSTLNIKQLESLLSLTQMSQNEFSNFYKEKIQTTQETFQYLPFELSQQYKQLNESIELKSTTNSNDIHSLKQLSQEIWRLFLERSLNNNNDLKEIDNHSTTDYNEQQLNYQNKFKLFLTKSYEQYCRHTMDHLKQTENSILNTDHHHHNNSSTDEMDSKNKPQKREEKQEQNSCQEGDSKLLNLNHGHFKSFTKIDKIKTYQLWFNSLNCFNTQQKLYHLYKTNYFIKNYCQNVEHLKMNENDSLKSNNIVNNNTMTTNTTHNSNDSSNDSAINNNNHNHIVNSDMSDTSNIHNLSIPSNSALDALIHMTTSTMQQLKHDGDFSDELNESSTIQFYNKVSQTRKRRKTRTTFSNCQLNELENNFNRQRYLTPTDRDRIAKHLGLTNTQVITWFQNRRAKLKREAEELERDVMALKKQKQQKFTCLSLSDHNHDEIDINNEDEQGDNHDNDDDDDDDDDEEQEEQEQKEKEENSHKIQYLTQSPSISSLKHFTSPTLNTHETLNMNLFINPFNEFTNESFISDKLLNEKCLKRNKDLSEQQCHLLNHHINNYCNNPNNNNDRKNSNDGINKGRSFKKCQKIWCPALELEQEIS</sequence>
<feature type="compositionally biased region" description="Acidic residues" evidence="8">
    <location>
        <begin position="585"/>
        <end position="612"/>
    </location>
</feature>
<dbReference type="RefSeq" id="XP_051068944.1">
    <property type="nucleotide sequence ID" value="XM_051213010.1"/>
</dbReference>
<evidence type="ECO:0000259" key="9">
    <source>
        <dbReference type="PROSITE" id="PS50071"/>
    </source>
</evidence>
<dbReference type="EMBL" id="AMPZ03000003">
    <property type="protein sequence ID" value="KAH9587168.1"/>
    <property type="molecule type" value="Genomic_DNA"/>
</dbReference>
<evidence type="ECO:0000256" key="6">
    <source>
        <dbReference type="RuleBase" id="RU000682"/>
    </source>
</evidence>
<dbReference type="PROSITE" id="PS50071">
    <property type="entry name" value="HOMEOBOX_2"/>
    <property type="match status" value="1"/>
</dbReference>
<gene>
    <name evidence="10" type="primary">SMOX5</name>
    <name evidence="10" type="ORF">MS3_00005005</name>
</gene>
<evidence type="ECO:0000256" key="8">
    <source>
        <dbReference type="SAM" id="MobiDB-lite"/>
    </source>
</evidence>
<dbReference type="PROSITE" id="PS00027">
    <property type="entry name" value="HOMEOBOX_1"/>
    <property type="match status" value="1"/>
</dbReference>
<reference evidence="10" key="4">
    <citation type="journal article" date="2022" name="PLoS Pathog.">
        <title>Chromosome-level genome of Schistosoma haematobium underpins genome-wide explorations of molecular variation.</title>
        <authorList>
            <person name="Stroehlein A.J."/>
            <person name="Korhonen P.K."/>
            <person name="Lee V.V."/>
            <person name="Ralph S.A."/>
            <person name="Mentink-Kane M."/>
            <person name="You H."/>
            <person name="McManus D.P."/>
            <person name="Tchuente L.T."/>
            <person name="Stothard J.R."/>
            <person name="Kaur P."/>
            <person name="Dudchenko O."/>
            <person name="Aiden E.L."/>
            <person name="Yang B."/>
            <person name="Yang H."/>
            <person name="Emery A.M."/>
            <person name="Webster B.L."/>
            <person name="Brindley P.J."/>
            <person name="Rollinson D."/>
            <person name="Chang B.C.H."/>
            <person name="Gasser R.B."/>
            <person name="Young N.D."/>
        </authorList>
    </citation>
    <scope>NUCLEOTIDE SEQUENCE</scope>
</reference>
<evidence type="ECO:0000256" key="5">
    <source>
        <dbReference type="PROSITE-ProRule" id="PRU00108"/>
    </source>
</evidence>
<feature type="region of interest" description="Disordered" evidence="8">
    <location>
        <begin position="291"/>
        <end position="328"/>
    </location>
</feature>
<dbReference type="Proteomes" id="UP000471633">
    <property type="component" value="Unassembled WGS sequence"/>
</dbReference>
<reference evidence="10" key="3">
    <citation type="submission" date="2021-06" db="EMBL/GenBank/DDBJ databases">
        <title>Chromosome-level genome assembly for S. haematobium.</title>
        <authorList>
            <person name="Stroehlein A.J."/>
        </authorList>
    </citation>
    <scope>NUCLEOTIDE SEQUENCE</scope>
</reference>
<dbReference type="PANTHER" id="PTHR24333:SF5">
    <property type="entry name" value="VENT HOMEOBOX"/>
    <property type="match status" value="1"/>
</dbReference>
<reference evidence="10" key="2">
    <citation type="journal article" date="2019" name="Gigascience">
        <title>High-quality Schistosoma haematobium genome achieved by single-molecule and long-range sequencing.</title>
        <authorList>
            <person name="Stroehlein A.J."/>
            <person name="Korhonen P.K."/>
            <person name="Chong T.M."/>
            <person name="Lim Y.L."/>
            <person name="Chan K.G."/>
            <person name="Webster B."/>
            <person name="Rollinson D."/>
            <person name="Brindley P.J."/>
            <person name="Gasser R.B."/>
            <person name="Young N.D."/>
        </authorList>
    </citation>
    <scope>NUCLEOTIDE SEQUENCE</scope>
</reference>
<feature type="compositionally biased region" description="Basic and acidic residues" evidence="8">
    <location>
        <begin position="613"/>
        <end position="623"/>
    </location>
</feature>
<evidence type="ECO:0000256" key="1">
    <source>
        <dbReference type="ARBA" id="ARBA00004123"/>
    </source>
</evidence>
<feature type="region of interest" description="Disordered" evidence="8">
    <location>
        <begin position="584"/>
        <end position="630"/>
    </location>
</feature>
<evidence type="ECO:0000313" key="11">
    <source>
        <dbReference type="Proteomes" id="UP000471633"/>
    </source>
</evidence>
<feature type="coiled-coil region" evidence="7">
    <location>
        <begin position="539"/>
        <end position="566"/>
    </location>
</feature>
<evidence type="ECO:0000256" key="2">
    <source>
        <dbReference type="ARBA" id="ARBA00023125"/>
    </source>
</evidence>
<keyword evidence="11" id="KW-1185">Reference proteome</keyword>